<proteinExistence type="predicted"/>
<evidence type="ECO:0000313" key="2">
    <source>
        <dbReference type="Proteomes" id="UP000479000"/>
    </source>
</evidence>
<dbReference type="EMBL" id="CADCXU010029418">
    <property type="protein sequence ID" value="CAB0015727.1"/>
    <property type="molecule type" value="Genomic_DNA"/>
</dbReference>
<keyword evidence="2" id="KW-1185">Reference proteome</keyword>
<reference evidence="1 2" key="1">
    <citation type="submission" date="2020-02" db="EMBL/GenBank/DDBJ databases">
        <authorList>
            <person name="Ferguson B K."/>
        </authorList>
    </citation>
    <scope>NUCLEOTIDE SEQUENCE [LARGE SCALE GENOMIC DNA]</scope>
</reference>
<organism evidence="1 2">
    <name type="scientific">Nesidiocoris tenuis</name>
    <dbReference type="NCBI Taxonomy" id="355587"/>
    <lineage>
        <taxon>Eukaryota</taxon>
        <taxon>Metazoa</taxon>
        <taxon>Ecdysozoa</taxon>
        <taxon>Arthropoda</taxon>
        <taxon>Hexapoda</taxon>
        <taxon>Insecta</taxon>
        <taxon>Pterygota</taxon>
        <taxon>Neoptera</taxon>
        <taxon>Paraneoptera</taxon>
        <taxon>Hemiptera</taxon>
        <taxon>Heteroptera</taxon>
        <taxon>Panheteroptera</taxon>
        <taxon>Cimicomorpha</taxon>
        <taxon>Miridae</taxon>
        <taxon>Dicyphina</taxon>
        <taxon>Nesidiocoris</taxon>
    </lineage>
</organism>
<accession>A0A6H5HGG9</accession>
<protein>
    <submittedName>
        <fullName evidence="1">Uncharacterized protein</fullName>
    </submittedName>
</protein>
<evidence type="ECO:0000313" key="1">
    <source>
        <dbReference type="EMBL" id="CAB0015727.1"/>
    </source>
</evidence>
<gene>
    <name evidence="1" type="ORF">NTEN_LOCUS20067</name>
</gene>
<sequence length="339" mass="36848">MAESNKEGSIRSQVQERTSNKKQTFRSTARKIQKNSETSLSSSSGCTNSKLPLMTGKPTLAYHQHIVSQTSTSSDSPSGVGLNSPTTSASSSVSSPVRLVKTKKTKTIPKVTLSNQLLKSNAVNTEPDKKPGAKKTTAKTTLKEPSFWTPEKLSLLNQITPDVTLRTELITAANTYWKSRNKLKTKPIVAATAVVKPPVKQKVTTANLTKNELSTDNPGRLSATKQIAKPKGKKVRKTTSKSRRVPPKPKTKVSFKPGSQKSSAKRTGLNSVRKVPMGHQSSFPKSGMEENQRKNASETKATVDQLTMSSGLVKNQGSRNVHERHQAGFDGLKNFAKIQ</sequence>
<name>A0A6H5HGG9_9HEMI</name>
<dbReference type="AlphaFoldDB" id="A0A6H5HGG9"/>
<dbReference type="Proteomes" id="UP000479000">
    <property type="component" value="Unassembled WGS sequence"/>
</dbReference>